<accession>A0A238JSV7</accession>
<evidence type="ECO:0008006" key="3">
    <source>
        <dbReference type="Google" id="ProtNLM"/>
    </source>
</evidence>
<sequence>MVFFAILVVVVGVLGWVRLAPSDPAVWHVDPQVSADQDLTNGVRRRVVLGEGGFARLDAQIMATPRTELLAGSPEDGHATYITRSLWMGFPDYTSVQAQGDVLEIWGRARFGRSDVGVNKARVDGWLDQLTQNGA</sequence>
<dbReference type="Pfam" id="PF07386">
    <property type="entry name" value="DUF1499"/>
    <property type="match status" value="1"/>
</dbReference>
<dbReference type="Proteomes" id="UP000220836">
    <property type="component" value="Unassembled WGS sequence"/>
</dbReference>
<evidence type="ECO:0000313" key="1">
    <source>
        <dbReference type="EMBL" id="SMX33553.1"/>
    </source>
</evidence>
<organism evidence="1 2">
    <name type="scientific">Pelagimonas varians</name>
    <dbReference type="NCBI Taxonomy" id="696760"/>
    <lineage>
        <taxon>Bacteria</taxon>
        <taxon>Pseudomonadati</taxon>
        <taxon>Pseudomonadota</taxon>
        <taxon>Alphaproteobacteria</taxon>
        <taxon>Rhodobacterales</taxon>
        <taxon>Roseobacteraceae</taxon>
        <taxon>Pelagimonas</taxon>
    </lineage>
</organism>
<protein>
    <recommendedName>
        <fullName evidence="3">DUF1499 domain-containing protein</fullName>
    </recommendedName>
</protein>
<dbReference type="RefSeq" id="WP_306456902.1">
    <property type="nucleotide sequence ID" value="NZ_FXYH01000001.1"/>
</dbReference>
<dbReference type="InterPro" id="IPR010865">
    <property type="entry name" value="DUF1499"/>
</dbReference>
<reference evidence="1 2" key="1">
    <citation type="submission" date="2017-05" db="EMBL/GenBank/DDBJ databases">
        <authorList>
            <person name="Song R."/>
            <person name="Chenine A.L."/>
            <person name="Ruprecht R.M."/>
        </authorList>
    </citation>
    <scope>NUCLEOTIDE SEQUENCE [LARGE SCALE GENOMIC DNA]</scope>
    <source>
        <strain evidence="1 2">CECT 8663</strain>
    </source>
</reference>
<evidence type="ECO:0000313" key="2">
    <source>
        <dbReference type="Proteomes" id="UP000220836"/>
    </source>
</evidence>
<keyword evidence="2" id="KW-1185">Reference proteome</keyword>
<dbReference type="AlphaFoldDB" id="A0A238JSV7"/>
<proteinExistence type="predicted"/>
<dbReference type="EMBL" id="FXYH01000001">
    <property type="protein sequence ID" value="SMX33553.1"/>
    <property type="molecule type" value="Genomic_DNA"/>
</dbReference>
<gene>
    <name evidence="1" type="ORF">PEV8663_00261</name>
</gene>
<name>A0A238JSV7_9RHOB</name>